<name>A0AAU2V053_9ACTN</name>
<reference evidence="2" key="1">
    <citation type="submission" date="2022-10" db="EMBL/GenBank/DDBJ databases">
        <title>The complete genomes of actinobacterial strains from the NBC collection.</title>
        <authorList>
            <person name="Joergensen T.S."/>
            <person name="Alvarez Arevalo M."/>
            <person name="Sterndorff E.B."/>
            <person name="Faurdal D."/>
            <person name="Vuksanovic O."/>
            <person name="Mourched A.-S."/>
            <person name="Charusanti P."/>
            <person name="Shaw S."/>
            <person name="Blin K."/>
            <person name="Weber T."/>
        </authorList>
    </citation>
    <scope>NUCLEOTIDE SEQUENCE</scope>
    <source>
        <strain evidence="2">NBC_00003</strain>
    </source>
</reference>
<dbReference type="PROSITE" id="PS50801">
    <property type="entry name" value="STAS"/>
    <property type="match status" value="1"/>
</dbReference>
<dbReference type="Pfam" id="PF13466">
    <property type="entry name" value="STAS_2"/>
    <property type="match status" value="1"/>
</dbReference>
<sequence length="149" mass="16168">MPLPQLNIYRHDRRQRSLITLAGEIDLDTIPQVREALEQCLRDGIRTIDVDLTPLTFCDVSGLNGFLCAAQRTTSLGGSLRLHHPPPMLAWMVRTTSTEFLFLEGPFGEQSPPPGDGPLTATPVSPPTACRGALRRLVSLGPAVTDGVL</sequence>
<gene>
    <name evidence="2" type="ORF">OG549_08745</name>
</gene>
<dbReference type="EMBL" id="CP108318">
    <property type="protein sequence ID" value="WTW60724.1"/>
    <property type="molecule type" value="Genomic_DNA"/>
</dbReference>
<accession>A0AAU2V053</accession>
<dbReference type="SUPFAM" id="SSF52091">
    <property type="entry name" value="SpoIIaa-like"/>
    <property type="match status" value="1"/>
</dbReference>
<organism evidence="2">
    <name type="scientific">Streptomyces sp. NBC_00003</name>
    <dbReference type="NCBI Taxonomy" id="2903608"/>
    <lineage>
        <taxon>Bacteria</taxon>
        <taxon>Bacillati</taxon>
        <taxon>Actinomycetota</taxon>
        <taxon>Actinomycetes</taxon>
        <taxon>Kitasatosporales</taxon>
        <taxon>Streptomycetaceae</taxon>
        <taxon>Streptomyces</taxon>
    </lineage>
</organism>
<dbReference type="InterPro" id="IPR058548">
    <property type="entry name" value="MlaB-like_STAS"/>
</dbReference>
<feature type="domain" description="STAS" evidence="1">
    <location>
        <begin position="18"/>
        <end position="82"/>
    </location>
</feature>
<evidence type="ECO:0000313" key="2">
    <source>
        <dbReference type="EMBL" id="WTW60724.1"/>
    </source>
</evidence>
<dbReference type="InterPro" id="IPR036513">
    <property type="entry name" value="STAS_dom_sf"/>
</dbReference>
<dbReference type="CDD" id="cd07043">
    <property type="entry name" value="STAS_anti-anti-sigma_factors"/>
    <property type="match status" value="1"/>
</dbReference>
<dbReference type="Gene3D" id="3.30.750.24">
    <property type="entry name" value="STAS domain"/>
    <property type="match status" value="1"/>
</dbReference>
<proteinExistence type="predicted"/>
<protein>
    <submittedName>
        <fullName evidence="2">STAS domain-containing protein</fullName>
    </submittedName>
</protein>
<evidence type="ECO:0000259" key="1">
    <source>
        <dbReference type="PROSITE" id="PS50801"/>
    </source>
</evidence>
<dbReference type="InterPro" id="IPR002645">
    <property type="entry name" value="STAS_dom"/>
</dbReference>
<dbReference type="AlphaFoldDB" id="A0AAU2V053"/>